<sequence length="148" mass="18089">MRRILMKYKESDITKFSILLTTICNIFICITKIKYIEFIYVFIFLGLHIYIGKKKLLNKKERNKYNKILFLGTNILIFFYIFKEPFFFLFKYKILIFLASVLVGYFSLVFIQEIKIRFSLNFFKEIIKIFLISAVIYYLPIFFLFIFF</sequence>
<reference evidence="2 3" key="1">
    <citation type="submission" date="2017-11" db="EMBL/GenBank/DDBJ databases">
        <title>Genome sequencing of Fusobacterium periodonticum KCOM 1261.</title>
        <authorList>
            <person name="Kook J.-K."/>
            <person name="Park S.-N."/>
            <person name="Lim Y.K."/>
        </authorList>
    </citation>
    <scope>NUCLEOTIDE SEQUENCE [LARGE SCALE GENOMIC DNA]</scope>
    <source>
        <strain evidence="2 3">KCOM 1261</strain>
    </source>
</reference>
<proteinExistence type="predicted"/>
<dbReference type="AlphaFoldDB" id="A0A2D3NW56"/>
<dbReference type="EMBL" id="CP024699">
    <property type="protein sequence ID" value="ATV58904.1"/>
    <property type="molecule type" value="Genomic_DNA"/>
</dbReference>
<accession>A0A2D3NW56</accession>
<evidence type="ECO:0000313" key="2">
    <source>
        <dbReference type="EMBL" id="ATV58904.1"/>
    </source>
</evidence>
<feature type="transmembrane region" description="Helical" evidence="1">
    <location>
        <begin position="36"/>
        <end position="53"/>
    </location>
</feature>
<feature type="transmembrane region" description="Helical" evidence="1">
    <location>
        <begin position="126"/>
        <end position="147"/>
    </location>
</feature>
<keyword evidence="1" id="KW-0472">Membrane</keyword>
<protein>
    <submittedName>
        <fullName evidence="2">Uncharacterized protein</fullName>
    </submittedName>
</protein>
<dbReference type="Proteomes" id="UP000230056">
    <property type="component" value="Chromosome"/>
</dbReference>
<feature type="transmembrane region" description="Helical" evidence="1">
    <location>
        <begin position="65"/>
        <end position="82"/>
    </location>
</feature>
<gene>
    <name evidence="2" type="ORF">CTM72_03525</name>
</gene>
<feature type="transmembrane region" description="Helical" evidence="1">
    <location>
        <begin position="12"/>
        <end position="30"/>
    </location>
</feature>
<keyword evidence="1" id="KW-0812">Transmembrane</keyword>
<feature type="transmembrane region" description="Helical" evidence="1">
    <location>
        <begin position="94"/>
        <end position="114"/>
    </location>
</feature>
<organism evidence="2 3">
    <name type="scientific">Fusobacterium pseudoperiodonticum</name>
    <dbReference type="NCBI Taxonomy" id="2663009"/>
    <lineage>
        <taxon>Bacteria</taxon>
        <taxon>Fusobacteriati</taxon>
        <taxon>Fusobacteriota</taxon>
        <taxon>Fusobacteriia</taxon>
        <taxon>Fusobacteriales</taxon>
        <taxon>Fusobacteriaceae</taxon>
        <taxon>Fusobacterium</taxon>
    </lineage>
</organism>
<evidence type="ECO:0000313" key="3">
    <source>
        <dbReference type="Proteomes" id="UP000230056"/>
    </source>
</evidence>
<evidence type="ECO:0000256" key="1">
    <source>
        <dbReference type="SAM" id="Phobius"/>
    </source>
</evidence>
<keyword evidence="1" id="KW-1133">Transmembrane helix</keyword>
<name>A0A2D3NW56_9FUSO</name>